<protein>
    <submittedName>
        <fullName evidence="8">Peroxisomal (S)-2-hydroxy-acid oxidase GLO5</fullName>
    </submittedName>
</protein>
<comment type="cofactor">
    <cofactor evidence="1">
        <name>FMN</name>
        <dbReference type="ChEBI" id="CHEBI:58210"/>
    </cofactor>
</comment>
<evidence type="ECO:0000313" key="9">
    <source>
        <dbReference type="Proteomes" id="UP000289340"/>
    </source>
</evidence>
<dbReference type="GO" id="GO:0005777">
    <property type="term" value="C:peroxisome"/>
    <property type="evidence" value="ECO:0007669"/>
    <property type="project" value="TreeGrafter"/>
</dbReference>
<dbReference type="AlphaFoldDB" id="A0A445HP42"/>
<sequence>MRLQLMLPLINFQLCYSEALFSISIWFTSNRFRLRILVDLSKIDLTTTVLGFKISMPIMMDPTAMQKMAHPEGELDTARAASAAGTIMV</sequence>
<keyword evidence="9" id="KW-1185">Reference proteome</keyword>
<dbReference type="InterPro" id="IPR013785">
    <property type="entry name" value="Aldolase_TIM"/>
</dbReference>
<keyword evidence="5" id="KW-0288">FMN</keyword>
<keyword evidence="3" id="KW-0323">Glycolate pathway</keyword>
<dbReference type="Proteomes" id="UP000289340">
    <property type="component" value="Chromosome 12"/>
</dbReference>
<keyword evidence="4" id="KW-0285">Flavoprotein</keyword>
<dbReference type="EMBL" id="QZWG01000012">
    <property type="protein sequence ID" value="RZB75567.1"/>
    <property type="molecule type" value="Genomic_DNA"/>
</dbReference>
<comment type="catalytic activity">
    <reaction evidence="6">
        <text>glycolate + O2 = glyoxylate + H2O2</text>
        <dbReference type="Rhea" id="RHEA:25311"/>
        <dbReference type="ChEBI" id="CHEBI:15379"/>
        <dbReference type="ChEBI" id="CHEBI:16240"/>
        <dbReference type="ChEBI" id="CHEBI:29805"/>
        <dbReference type="ChEBI" id="CHEBI:36655"/>
        <dbReference type="EC" id="1.1.3.15"/>
    </reaction>
    <physiologicalReaction direction="left-to-right" evidence="6">
        <dbReference type="Rhea" id="RHEA:25312"/>
    </physiologicalReaction>
</comment>
<evidence type="ECO:0000256" key="2">
    <source>
        <dbReference type="ARBA" id="ARBA00004923"/>
    </source>
</evidence>
<evidence type="ECO:0000313" key="8">
    <source>
        <dbReference type="EMBL" id="RZB75567.1"/>
    </source>
</evidence>
<dbReference type="GO" id="GO:0003973">
    <property type="term" value="F:(S)-2-hydroxy-acid oxidase activity"/>
    <property type="evidence" value="ECO:0007669"/>
    <property type="project" value="UniProtKB-EC"/>
</dbReference>
<evidence type="ECO:0000256" key="3">
    <source>
        <dbReference type="ARBA" id="ARBA00022594"/>
    </source>
</evidence>
<dbReference type="Pfam" id="PF01070">
    <property type="entry name" value="FMN_dh"/>
    <property type="match status" value="1"/>
</dbReference>
<name>A0A445HP42_GLYSO</name>
<dbReference type="PANTHER" id="PTHR10578:SF107">
    <property type="entry name" value="2-HYDROXYACID OXIDASE 1"/>
    <property type="match status" value="1"/>
</dbReference>
<reference evidence="8 9" key="1">
    <citation type="submission" date="2018-09" db="EMBL/GenBank/DDBJ databases">
        <title>A high-quality reference genome of wild soybean provides a powerful tool to mine soybean genomes.</title>
        <authorList>
            <person name="Xie M."/>
            <person name="Chung C.Y.L."/>
            <person name="Li M.-W."/>
            <person name="Wong F.-L."/>
            <person name="Chan T.-F."/>
            <person name="Lam H.-M."/>
        </authorList>
    </citation>
    <scope>NUCLEOTIDE SEQUENCE [LARGE SCALE GENOMIC DNA]</scope>
    <source>
        <strain evidence="9">cv. W05</strain>
        <tissue evidence="8">Hypocotyl of etiolated seedlings</tissue>
    </source>
</reference>
<comment type="pathway">
    <text evidence="2">Photosynthesis; photorespiration; glycine from 2-phosphoglycolate: step 2/3.</text>
</comment>
<evidence type="ECO:0000256" key="5">
    <source>
        <dbReference type="ARBA" id="ARBA00022643"/>
    </source>
</evidence>
<accession>A0A445HP42</accession>
<dbReference type="PANTHER" id="PTHR10578">
    <property type="entry name" value="S -2-HYDROXY-ACID OXIDASE-RELATED"/>
    <property type="match status" value="1"/>
</dbReference>
<feature type="domain" description="FMN-dependent dehydrogenase" evidence="7">
    <location>
        <begin position="27"/>
        <end position="89"/>
    </location>
</feature>
<evidence type="ECO:0000256" key="6">
    <source>
        <dbReference type="ARBA" id="ARBA00036241"/>
    </source>
</evidence>
<dbReference type="Gene3D" id="3.20.20.70">
    <property type="entry name" value="Aldolase class I"/>
    <property type="match status" value="1"/>
</dbReference>
<dbReference type="InterPro" id="IPR000262">
    <property type="entry name" value="FMN-dep_DH"/>
</dbReference>
<gene>
    <name evidence="8" type="ORF">D0Y65_034155</name>
</gene>
<evidence type="ECO:0000259" key="7">
    <source>
        <dbReference type="Pfam" id="PF01070"/>
    </source>
</evidence>
<proteinExistence type="predicted"/>
<evidence type="ECO:0000256" key="4">
    <source>
        <dbReference type="ARBA" id="ARBA00022630"/>
    </source>
</evidence>
<evidence type="ECO:0000256" key="1">
    <source>
        <dbReference type="ARBA" id="ARBA00001917"/>
    </source>
</evidence>
<dbReference type="SUPFAM" id="SSF51395">
    <property type="entry name" value="FMN-linked oxidoreductases"/>
    <property type="match status" value="1"/>
</dbReference>
<organism evidence="8 9">
    <name type="scientific">Glycine soja</name>
    <name type="common">Wild soybean</name>
    <dbReference type="NCBI Taxonomy" id="3848"/>
    <lineage>
        <taxon>Eukaryota</taxon>
        <taxon>Viridiplantae</taxon>
        <taxon>Streptophyta</taxon>
        <taxon>Embryophyta</taxon>
        <taxon>Tracheophyta</taxon>
        <taxon>Spermatophyta</taxon>
        <taxon>Magnoliopsida</taxon>
        <taxon>eudicotyledons</taxon>
        <taxon>Gunneridae</taxon>
        <taxon>Pentapetalae</taxon>
        <taxon>rosids</taxon>
        <taxon>fabids</taxon>
        <taxon>Fabales</taxon>
        <taxon>Fabaceae</taxon>
        <taxon>Papilionoideae</taxon>
        <taxon>50 kb inversion clade</taxon>
        <taxon>NPAAA clade</taxon>
        <taxon>indigoferoid/millettioid clade</taxon>
        <taxon>Phaseoleae</taxon>
        <taxon>Glycine</taxon>
        <taxon>Glycine subgen. Soja</taxon>
    </lineage>
</organism>
<dbReference type="GO" id="GO:0009854">
    <property type="term" value="P:oxidative photosynthetic carbon pathway"/>
    <property type="evidence" value="ECO:0007669"/>
    <property type="project" value="UniProtKB-KW"/>
</dbReference>
<comment type="caution">
    <text evidence="8">The sequence shown here is derived from an EMBL/GenBank/DDBJ whole genome shotgun (WGS) entry which is preliminary data.</text>
</comment>